<proteinExistence type="predicted"/>
<evidence type="ECO:0000313" key="1">
    <source>
        <dbReference type="EMBL" id="MBO1919967.1"/>
    </source>
</evidence>
<dbReference type="GO" id="GO:0016020">
    <property type="term" value="C:membrane"/>
    <property type="evidence" value="ECO:0007669"/>
    <property type="project" value="InterPro"/>
</dbReference>
<dbReference type="InterPro" id="IPR051612">
    <property type="entry name" value="Teichoic_Acid_Biosynth"/>
</dbReference>
<dbReference type="GO" id="GO:0047355">
    <property type="term" value="F:CDP-glycerol glycerophosphotransferase activity"/>
    <property type="evidence" value="ECO:0007669"/>
    <property type="project" value="InterPro"/>
</dbReference>
<dbReference type="InterPro" id="IPR007554">
    <property type="entry name" value="Glycerophosphate_synth"/>
</dbReference>
<reference evidence="1" key="1">
    <citation type="submission" date="2021-03" db="EMBL/GenBank/DDBJ databases">
        <title>Molecular epidemiology and mechanisms of colistin and carbapenem resistance in Enterobacteriaceae from clinical isolates, the environment and porcine samples in Pretoria, South Africa.</title>
        <authorList>
            <person name="Bogoshi D."/>
            <person name="Mbelle N.M."/>
            <person name="Naidoo V."/>
            <person name="Osei Sekyere J."/>
        </authorList>
    </citation>
    <scope>NUCLEOTIDE SEQUENCE</scope>
    <source>
        <strain evidence="1">ESB009</strain>
    </source>
</reference>
<comment type="caution">
    <text evidence="1">The sequence shown here is derived from an EMBL/GenBank/DDBJ whole genome shotgun (WGS) entry which is preliminary data.</text>
</comment>
<dbReference type="Gene3D" id="3.40.50.12580">
    <property type="match status" value="1"/>
</dbReference>
<dbReference type="PANTHER" id="PTHR37316:SF3">
    <property type="entry name" value="TEICHOIC ACID GLYCEROL-PHOSPHATE TRANSFERASE"/>
    <property type="match status" value="1"/>
</dbReference>
<organism evidence="1">
    <name type="scientific">Staphylococcus xylosus</name>
    <dbReference type="NCBI Taxonomy" id="1288"/>
    <lineage>
        <taxon>Bacteria</taxon>
        <taxon>Bacillati</taxon>
        <taxon>Bacillota</taxon>
        <taxon>Bacilli</taxon>
        <taxon>Bacillales</taxon>
        <taxon>Staphylococcaceae</taxon>
        <taxon>Staphylococcus</taxon>
    </lineage>
</organism>
<dbReference type="PANTHER" id="PTHR37316">
    <property type="entry name" value="TEICHOIC ACID GLYCEROL-PHOSPHATE PRIMASE"/>
    <property type="match status" value="1"/>
</dbReference>
<dbReference type="EMBL" id="JAGETT010000045">
    <property type="protein sequence ID" value="MBO1919967.1"/>
    <property type="molecule type" value="Genomic_DNA"/>
</dbReference>
<protein>
    <submittedName>
        <fullName evidence="1">CDP-glycerol glycerophosphotransferase family protein</fullName>
    </submittedName>
</protein>
<sequence length="99" mass="11546">MGIVDVLISDYSSVFFDFIPTEKPIIHYLYDIEEYTNLRGLNLTIDELPGYIAENTTNLVSLVEYSLSHPEPSYEYLQAKERFCPYDYGESSKHVVLRR</sequence>
<dbReference type="InterPro" id="IPR043148">
    <property type="entry name" value="TagF_C"/>
</dbReference>
<gene>
    <name evidence="1" type="ORF">J4710_07695</name>
</gene>
<accession>A0A939NHV7</accession>
<dbReference type="AlphaFoldDB" id="A0A939NHV7"/>
<dbReference type="Pfam" id="PF04464">
    <property type="entry name" value="Glyphos_transf"/>
    <property type="match status" value="1"/>
</dbReference>
<name>A0A939NHV7_STAXY</name>